<evidence type="ECO:0000256" key="2">
    <source>
        <dbReference type="ARBA" id="ARBA00022771"/>
    </source>
</evidence>
<dbReference type="PROSITE" id="PS50103">
    <property type="entry name" value="ZF_C3H1"/>
    <property type="match status" value="1"/>
</dbReference>
<dbReference type="SMART" id="SM00356">
    <property type="entry name" value="ZnF_C3H1"/>
    <property type="match status" value="1"/>
</dbReference>
<dbReference type="InterPro" id="IPR019496">
    <property type="entry name" value="NUFIP1_cons_dom"/>
</dbReference>
<evidence type="ECO:0000313" key="7">
    <source>
        <dbReference type="EMBL" id="KAG2189998.1"/>
    </source>
</evidence>
<gene>
    <name evidence="7" type="ORF">INT46_002398</name>
</gene>
<reference evidence="7" key="1">
    <citation type="submission" date="2020-12" db="EMBL/GenBank/DDBJ databases">
        <title>Metabolic potential, ecology and presence of endohyphal bacteria is reflected in genomic diversity of Mucoromycotina.</title>
        <authorList>
            <person name="Muszewska A."/>
            <person name="Okrasinska A."/>
            <person name="Steczkiewicz K."/>
            <person name="Drgas O."/>
            <person name="Orlowska M."/>
            <person name="Perlinska-Lenart U."/>
            <person name="Aleksandrzak-Piekarczyk T."/>
            <person name="Szatraj K."/>
            <person name="Zielenkiewicz U."/>
            <person name="Pilsyk S."/>
            <person name="Malc E."/>
            <person name="Mieczkowski P."/>
            <person name="Kruszewska J.S."/>
            <person name="Biernat P."/>
            <person name="Pawlowska J."/>
        </authorList>
    </citation>
    <scope>NUCLEOTIDE SEQUENCE</scope>
    <source>
        <strain evidence="7">CBS 226.32</strain>
    </source>
</reference>
<dbReference type="Pfam" id="PF10453">
    <property type="entry name" value="NUFIP1"/>
    <property type="match status" value="1"/>
</dbReference>
<dbReference type="Gene3D" id="4.10.1000.10">
    <property type="entry name" value="Zinc finger, CCCH-type"/>
    <property type="match status" value="1"/>
</dbReference>
<keyword evidence="1 4" id="KW-0479">Metal-binding</keyword>
<evidence type="ECO:0000256" key="4">
    <source>
        <dbReference type="PROSITE-ProRule" id="PRU00723"/>
    </source>
</evidence>
<dbReference type="GO" id="GO:0000492">
    <property type="term" value="P:box C/D snoRNP assembly"/>
    <property type="evidence" value="ECO:0007669"/>
    <property type="project" value="TreeGrafter"/>
</dbReference>
<evidence type="ECO:0000256" key="5">
    <source>
        <dbReference type="SAM" id="MobiDB-lite"/>
    </source>
</evidence>
<feature type="compositionally biased region" description="Basic and acidic residues" evidence="5">
    <location>
        <begin position="237"/>
        <end position="252"/>
    </location>
</feature>
<feature type="compositionally biased region" description="Basic and acidic residues" evidence="5">
    <location>
        <begin position="188"/>
        <end position="203"/>
    </location>
</feature>
<organism evidence="7 8">
    <name type="scientific">Mucor plumbeus</name>
    <dbReference type="NCBI Taxonomy" id="97098"/>
    <lineage>
        <taxon>Eukaryota</taxon>
        <taxon>Fungi</taxon>
        <taxon>Fungi incertae sedis</taxon>
        <taxon>Mucoromycota</taxon>
        <taxon>Mucoromycotina</taxon>
        <taxon>Mucoromycetes</taxon>
        <taxon>Mucorales</taxon>
        <taxon>Mucorineae</taxon>
        <taxon>Mucoraceae</taxon>
        <taxon>Mucor</taxon>
    </lineage>
</organism>
<feature type="domain" description="C3H1-type" evidence="6">
    <location>
        <begin position="321"/>
        <end position="348"/>
    </location>
</feature>
<dbReference type="GO" id="GO:0005634">
    <property type="term" value="C:nucleus"/>
    <property type="evidence" value="ECO:0007669"/>
    <property type="project" value="TreeGrafter"/>
</dbReference>
<dbReference type="AlphaFoldDB" id="A0A8H7US44"/>
<dbReference type="InterPro" id="IPR036855">
    <property type="entry name" value="Znf_CCCH_sf"/>
</dbReference>
<dbReference type="PANTHER" id="PTHR13309:SF0">
    <property type="entry name" value="FMR1-INTERACTING PROTEIN NUFIP1"/>
    <property type="match status" value="1"/>
</dbReference>
<dbReference type="Proteomes" id="UP000650833">
    <property type="component" value="Unassembled WGS sequence"/>
</dbReference>
<feature type="compositionally biased region" description="Basic and acidic residues" evidence="5">
    <location>
        <begin position="340"/>
        <end position="352"/>
    </location>
</feature>
<dbReference type="InterPro" id="IPR000571">
    <property type="entry name" value="Znf_CCCH"/>
</dbReference>
<evidence type="ECO:0000256" key="1">
    <source>
        <dbReference type="ARBA" id="ARBA00022723"/>
    </source>
</evidence>
<dbReference type="PANTHER" id="PTHR13309">
    <property type="entry name" value="NUCLEAR FRAGILE X MENTAL RETARDATION PROTEIN INTERACTING PROTEIN 1"/>
    <property type="match status" value="1"/>
</dbReference>
<dbReference type="InterPro" id="IPR039136">
    <property type="entry name" value="NUFIP1-like"/>
</dbReference>
<dbReference type="GO" id="GO:0003723">
    <property type="term" value="F:RNA binding"/>
    <property type="evidence" value="ECO:0007669"/>
    <property type="project" value="InterPro"/>
</dbReference>
<dbReference type="SUPFAM" id="SSF90229">
    <property type="entry name" value="CCCH zinc finger"/>
    <property type="match status" value="1"/>
</dbReference>
<feature type="region of interest" description="Disordered" evidence="5">
    <location>
        <begin position="340"/>
        <end position="365"/>
    </location>
</feature>
<keyword evidence="2 4" id="KW-0863">Zinc-finger</keyword>
<protein>
    <recommendedName>
        <fullName evidence="6">C3H1-type domain-containing protein</fullName>
    </recommendedName>
</protein>
<dbReference type="GO" id="GO:0008270">
    <property type="term" value="F:zinc ion binding"/>
    <property type="evidence" value="ECO:0007669"/>
    <property type="project" value="UniProtKB-KW"/>
</dbReference>
<name>A0A8H7US44_9FUNG</name>
<evidence type="ECO:0000256" key="3">
    <source>
        <dbReference type="ARBA" id="ARBA00022833"/>
    </source>
</evidence>
<proteinExistence type="predicted"/>
<sequence length="489" mass="55240">MDNNNNNNTPQYPYDPYYYSQYYTNYSQQQQQQQQQQHHIPQGDPSAALSTMVYQLQQQTQQRQAMGALAAASISSVLGNNRQQEQYPPVEYYADYYAVHDQRSMINYNDITQAGAVAANAIAPNNASSSVTTETVNENDPSVKKPKFCCNRWLKSAIAVAQHEKLHIKCPSCDHMCLKSALQEHEEIAHGKEKKETTKKPSRPDGVIPPNAPRIDTPEELEAWIAARKKNWPSKDNIARKDQENTEKEARGELPLNKKRKLNDKSNNNKQQKKKSRSEESSLVAAQYDSNSDSDDLMDPEKDAISSKDPSAMGKILLPEDRPKRRCKYFMMGNCKRGGECGFSHEKPDPKPKQPKQPRNAPVFKKRPNLLFKASKFRLLEKDIMQEKSVILQCLRYIVDKKFFGKGNQQPIDVQLKVPAITETDVAVIVNEDITEDSKDTLEVTNSISGLIDEATSHIVQQSNEAVIAEESDVSEIQPVVSDDIVALE</sequence>
<evidence type="ECO:0000313" key="8">
    <source>
        <dbReference type="Proteomes" id="UP000650833"/>
    </source>
</evidence>
<accession>A0A8H7US44</accession>
<comment type="caution">
    <text evidence="7">The sequence shown here is derived from an EMBL/GenBank/DDBJ whole genome shotgun (WGS) entry which is preliminary data.</text>
</comment>
<keyword evidence="3 4" id="KW-0862">Zinc</keyword>
<feature type="region of interest" description="Disordered" evidence="5">
    <location>
        <begin position="235"/>
        <end position="315"/>
    </location>
</feature>
<keyword evidence="8" id="KW-1185">Reference proteome</keyword>
<dbReference type="OrthoDB" id="273070at2759"/>
<feature type="zinc finger region" description="C3H1-type" evidence="4">
    <location>
        <begin position="321"/>
        <end position="348"/>
    </location>
</feature>
<dbReference type="EMBL" id="JAEPRC010001095">
    <property type="protein sequence ID" value="KAG2189998.1"/>
    <property type="molecule type" value="Genomic_DNA"/>
</dbReference>
<evidence type="ECO:0000259" key="6">
    <source>
        <dbReference type="PROSITE" id="PS50103"/>
    </source>
</evidence>
<feature type="region of interest" description="Disordered" evidence="5">
    <location>
        <begin position="188"/>
        <end position="217"/>
    </location>
</feature>